<evidence type="ECO:0000313" key="5">
    <source>
        <dbReference type="Proteomes" id="UP001281614"/>
    </source>
</evidence>
<dbReference type="InterPro" id="IPR036291">
    <property type="entry name" value="NAD(P)-bd_dom_sf"/>
</dbReference>
<accession>A0AAE0D6S3</accession>
<keyword evidence="2" id="KW-0560">Oxidoreductase</keyword>
<dbReference type="Proteomes" id="UP001281614">
    <property type="component" value="Unassembled WGS sequence"/>
</dbReference>
<dbReference type="SMART" id="SM00822">
    <property type="entry name" value="PKS_KR"/>
    <property type="match status" value="1"/>
</dbReference>
<gene>
    <name evidence="4" type="ORF">CKAH01_05332</name>
</gene>
<dbReference type="Pfam" id="PF01073">
    <property type="entry name" value="3Beta_HSD"/>
    <property type="match status" value="2"/>
</dbReference>
<evidence type="ECO:0000256" key="2">
    <source>
        <dbReference type="ARBA" id="ARBA00023002"/>
    </source>
</evidence>
<evidence type="ECO:0000256" key="1">
    <source>
        <dbReference type="ARBA" id="ARBA00009219"/>
    </source>
</evidence>
<name>A0AAE0D6S3_COLKA</name>
<proteinExistence type="inferred from homology"/>
<dbReference type="InterPro" id="IPR050177">
    <property type="entry name" value="Lipid_A_modif_metabolic_enz"/>
</dbReference>
<keyword evidence="5" id="KW-1185">Reference proteome</keyword>
<dbReference type="InterPro" id="IPR002225">
    <property type="entry name" value="3Beta_OHSteriod_DH/Estase"/>
</dbReference>
<reference evidence="4" key="1">
    <citation type="submission" date="2023-02" db="EMBL/GenBank/DDBJ databases">
        <title>Colletotrichum kahawae CIFC_Que2 genome sequencing and assembly.</title>
        <authorList>
            <person name="Baroncelli R."/>
        </authorList>
    </citation>
    <scope>NUCLEOTIDE SEQUENCE</scope>
    <source>
        <strain evidence="4">CIFC_Que2</strain>
    </source>
</reference>
<evidence type="ECO:0000259" key="3">
    <source>
        <dbReference type="SMART" id="SM00822"/>
    </source>
</evidence>
<sequence length="329" mass="36265">MAEETYLVTGGCGFIGSHIVEKLLQKYPSSRVAVLSRNPTANTFPRATYHAGDVASADDVTRIVNEVRPTVVFHCAGMMTVGRKTMADEFVRAINVDGTRNVLEAGKKVGVKAFVTTSSASVVQKEMFRDIVAGDEGLGLAEEGDDTLIYPKTKAASDKMTLEYDDPKGMRTCTLRPAALGDNSNPTTYVGNAADAHIAASDKLLTSPEGVAGEAFFITNGPPMKFWDFSRAMWKAAGDETKIEDVKVVSLNMALAYAWAMEWFYWFKGEVSPLNRTIVRFACMSRWYNIDKAKERLGWEPAVGNEEGIRRAVEWFLENEKKLKGKEST</sequence>
<dbReference type="GO" id="GO:0006694">
    <property type="term" value="P:steroid biosynthetic process"/>
    <property type="evidence" value="ECO:0007669"/>
    <property type="project" value="InterPro"/>
</dbReference>
<protein>
    <submittedName>
        <fullName evidence="4">Sterol-4-alpha-carboxylate 3-dehydrogenase</fullName>
    </submittedName>
</protein>
<dbReference type="AlphaFoldDB" id="A0AAE0D6S3"/>
<comment type="caution">
    <text evidence="4">The sequence shown here is derived from an EMBL/GenBank/DDBJ whole genome shotgun (WGS) entry which is preliminary data.</text>
</comment>
<comment type="similarity">
    <text evidence="1">Belongs to the 3-beta-HSD family.</text>
</comment>
<dbReference type="InterPro" id="IPR057326">
    <property type="entry name" value="KR_dom"/>
</dbReference>
<dbReference type="GO" id="GO:0016616">
    <property type="term" value="F:oxidoreductase activity, acting on the CH-OH group of donors, NAD or NADP as acceptor"/>
    <property type="evidence" value="ECO:0007669"/>
    <property type="project" value="InterPro"/>
</dbReference>
<dbReference type="PANTHER" id="PTHR43245:SF51">
    <property type="entry name" value="SHORT CHAIN DEHYDROGENASE_REDUCTASE FAMILY 42E, MEMBER 2"/>
    <property type="match status" value="1"/>
</dbReference>
<dbReference type="EMBL" id="VYYT01000168">
    <property type="protein sequence ID" value="KAK2760646.1"/>
    <property type="molecule type" value="Genomic_DNA"/>
</dbReference>
<dbReference type="Gene3D" id="3.40.50.720">
    <property type="entry name" value="NAD(P)-binding Rossmann-like Domain"/>
    <property type="match status" value="1"/>
</dbReference>
<dbReference type="SUPFAM" id="SSF51735">
    <property type="entry name" value="NAD(P)-binding Rossmann-fold domains"/>
    <property type="match status" value="1"/>
</dbReference>
<feature type="domain" description="Ketoreductase" evidence="3">
    <location>
        <begin position="4"/>
        <end position="227"/>
    </location>
</feature>
<dbReference type="PANTHER" id="PTHR43245">
    <property type="entry name" value="BIFUNCTIONAL POLYMYXIN RESISTANCE PROTEIN ARNA"/>
    <property type="match status" value="1"/>
</dbReference>
<organism evidence="4 5">
    <name type="scientific">Colletotrichum kahawae</name>
    <name type="common">Coffee berry disease fungus</name>
    <dbReference type="NCBI Taxonomy" id="34407"/>
    <lineage>
        <taxon>Eukaryota</taxon>
        <taxon>Fungi</taxon>
        <taxon>Dikarya</taxon>
        <taxon>Ascomycota</taxon>
        <taxon>Pezizomycotina</taxon>
        <taxon>Sordariomycetes</taxon>
        <taxon>Hypocreomycetidae</taxon>
        <taxon>Glomerellales</taxon>
        <taxon>Glomerellaceae</taxon>
        <taxon>Colletotrichum</taxon>
        <taxon>Colletotrichum gloeosporioides species complex</taxon>
    </lineage>
</organism>
<evidence type="ECO:0000313" key="4">
    <source>
        <dbReference type="EMBL" id="KAK2760646.1"/>
    </source>
</evidence>